<dbReference type="SUPFAM" id="SSF52540">
    <property type="entry name" value="P-loop containing nucleoside triphosphate hydrolases"/>
    <property type="match status" value="1"/>
</dbReference>
<name>A0A7U2I9S9_PHANO</name>
<dbReference type="InterPro" id="IPR027417">
    <property type="entry name" value="P-loop_NTPase"/>
</dbReference>
<dbReference type="AlphaFoldDB" id="A0A7U2I9S9"/>
<keyword evidence="1" id="KW-1133">Transmembrane helix</keyword>
<dbReference type="OMA" id="AGQHGRE"/>
<dbReference type="KEGG" id="pno:SNOG_13333"/>
<dbReference type="PANTHER" id="PTHR36978:SF3">
    <property type="entry name" value="P-LOOP CONTAINING NUCLEOSIDE TRIPHOSPHATE HYDROLASE PROTEIN"/>
    <property type="match status" value="1"/>
</dbReference>
<dbReference type="VEuPathDB" id="FungiDB:JI435_133330"/>
<reference evidence="3" key="1">
    <citation type="journal article" date="2021" name="BMC Genomics">
        <title>Chromosome-level genome assembly and manually-curated proteome of model necrotroph Parastagonospora nodorum Sn15 reveals a genome-wide trove of candidate effector homologs, and redundancy of virulence-related functions within an accessory chromosome.</title>
        <authorList>
            <person name="Bertazzoni S."/>
            <person name="Jones D.A.B."/>
            <person name="Phan H.T."/>
            <person name="Tan K.-C."/>
            <person name="Hane J.K."/>
        </authorList>
    </citation>
    <scope>NUCLEOTIDE SEQUENCE [LARGE SCALE GENOMIC DNA]</scope>
    <source>
        <strain evidence="3">SN15 / ATCC MYA-4574 / FGSC 10173)</strain>
    </source>
</reference>
<feature type="transmembrane region" description="Helical" evidence="1">
    <location>
        <begin position="238"/>
        <end position="255"/>
    </location>
</feature>
<keyword evidence="1" id="KW-0812">Transmembrane</keyword>
<dbReference type="RefSeq" id="XP_001803542.1">
    <property type="nucleotide sequence ID" value="XM_001803490.1"/>
</dbReference>
<dbReference type="Gene3D" id="3.40.50.300">
    <property type="entry name" value="P-loop containing nucleotide triphosphate hydrolases"/>
    <property type="match status" value="1"/>
</dbReference>
<proteinExistence type="predicted"/>
<dbReference type="Proteomes" id="UP000663193">
    <property type="component" value="Chromosome 19"/>
</dbReference>
<organism evidence="2 3">
    <name type="scientific">Phaeosphaeria nodorum (strain SN15 / ATCC MYA-4574 / FGSC 10173)</name>
    <name type="common">Glume blotch fungus</name>
    <name type="synonym">Parastagonospora nodorum</name>
    <dbReference type="NCBI Taxonomy" id="321614"/>
    <lineage>
        <taxon>Eukaryota</taxon>
        <taxon>Fungi</taxon>
        <taxon>Dikarya</taxon>
        <taxon>Ascomycota</taxon>
        <taxon>Pezizomycotina</taxon>
        <taxon>Dothideomycetes</taxon>
        <taxon>Pleosporomycetidae</taxon>
        <taxon>Pleosporales</taxon>
        <taxon>Pleosporineae</taxon>
        <taxon>Phaeosphaeriaceae</taxon>
        <taxon>Parastagonospora</taxon>
    </lineage>
</organism>
<evidence type="ECO:0000256" key="1">
    <source>
        <dbReference type="SAM" id="Phobius"/>
    </source>
</evidence>
<protein>
    <recommendedName>
        <fullName evidence="4">NAD dependent epimerase/dehydratase</fullName>
    </recommendedName>
</protein>
<dbReference type="Pfam" id="PF17784">
    <property type="entry name" value="Sulfotransfer_4"/>
    <property type="match status" value="1"/>
</dbReference>
<dbReference type="InterPro" id="IPR040632">
    <property type="entry name" value="Sulfotransfer_4"/>
</dbReference>
<keyword evidence="1" id="KW-0472">Membrane</keyword>
<sequence length="257" mass="28967">MGQTPSLPQPNTPLLVIGAGLPRTGTSSLSLALSTLLHGPVYHGGTQATLGPEIEIRSWITLLSAWPSNRTLTTRILKERLTGYAAVTDSPCNGLVEELVDLYPDAVVICTIRDPDAWVESMATVANAATLSFLRVVLFWVPTMRWFPQYIVQLRRQWVTLYGRPEPATRWHWDRHVEYLKRVVPEERLVWYDVREGWGPLCKALGKEVPEQEFPRVNDGKAIEELARRMILRGLGRWALVLMSVGVGVAGWWMARS</sequence>
<keyword evidence="3" id="KW-1185">Reference proteome</keyword>
<dbReference type="PANTHER" id="PTHR36978">
    <property type="entry name" value="P-LOOP CONTAINING NUCLEOTIDE TRIPHOSPHATE HYDROLASE"/>
    <property type="match status" value="1"/>
</dbReference>
<evidence type="ECO:0000313" key="3">
    <source>
        <dbReference type="Proteomes" id="UP000663193"/>
    </source>
</evidence>
<accession>A0A7U2I9S9</accession>
<dbReference type="OrthoDB" id="408152at2759"/>
<dbReference type="EMBL" id="CP069041">
    <property type="protein sequence ID" value="QRD05898.1"/>
    <property type="molecule type" value="Genomic_DNA"/>
</dbReference>
<gene>
    <name evidence="2" type="ORF">JI435_133330</name>
</gene>
<evidence type="ECO:0000313" key="2">
    <source>
        <dbReference type="EMBL" id="QRD05898.1"/>
    </source>
</evidence>
<evidence type="ECO:0008006" key="4">
    <source>
        <dbReference type="Google" id="ProtNLM"/>
    </source>
</evidence>